<evidence type="ECO:0000313" key="2">
    <source>
        <dbReference type="EMBL" id="KJE28677.1"/>
    </source>
</evidence>
<dbReference type="InterPro" id="IPR050229">
    <property type="entry name" value="GlpE_sulfurtransferase"/>
</dbReference>
<dbReference type="Pfam" id="PF00581">
    <property type="entry name" value="Rhodanese"/>
    <property type="match status" value="1"/>
</dbReference>
<dbReference type="InterPro" id="IPR036873">
    <property type="entry name" value="Rhodanese-like_dom_sf"/>
</dbReference>
<dbReference type="PANTHER" id="PTHR43031">
    <property type="entry name" value="FAD-DEPENDENT OXIDOREDUCTASE"/>
    <property type="match status" value="1"/>
</dbReference>
<dbReference type="PATRIC" id="fig|1462.6.peg.249"/>
<proteinExistence type="predicted"/>
<gene>
    <name evidence="2" type="ORF">LG52_153</name>
</gene>
<evidence type="ECO:0000259" key="1">
    <source>
        <dbReference type="PROSITE" id="PS50206"/>
    </source>
</evidence>
<reference evidence="2 3" key="1">
    <citation type="submission" date="2015-01" db="EMBL/GenBank/DDBJ databases">
        <authorList>
            <person name="Filippidou S."/>
            <person name="Jeanneret N."/>
            <person name="Russel-Delif L."/>
            <person name="Junier T."/>
            <person name="Wunderlin T."/>
            <person name="Molina V."/>
            <person name="Johnson S.L."/>
            <person name="Davenport K.W."/>
            <person name="Chain P.S."/>
            <person name="Dorador C."/>
            <person name="Junier P."/>
        </authorList>
    </citation>
    <scope>NUCLEOTIDE SEQUENCE [LARGE SCALE GENOMIC DNA]</scope>
    <source>
        <strain evidence="2 3">Et7/4</strain>
    </source>
</reference>
<dbReference type="SMART" id="SM00450">
    <property type="entry name" value="RHOD"/>
    <property type="match status" value="1"/>
</dbReference>
<feature type="domain" description="Rhodanese" evidence="1">
    <location>
        <begin position="18"/>
        <end position="101"/>
    </location>
</feature>
<dbReference type="PROSITE" id="PS50206">
    <property type="entry name" value="RHODANESE_3"/>
    <property type="match status" value="1"/>
</dbReference>
<dbReference type="Proteomes" id="UP000032522">
    <property type="component" value="Unassembled WGS sequence"/>
</dbReference>
<accession>A0A0D8BZ50</accession>
<dbReference type="SUPFAM" id="SSF52821">
    <property type="entry name" value="Rhodanese/Cell cycle control phosphatase"/>
    <property type="match status" value="1"/>
</dbReference>
<dbReference type="CDD" id="cd00158">
    <property type="entry name" value="RHOD"/>
    <property type="match status" value="1"/>
</dbReference>
<dbReference type="AlphaFoldDB" id="A0A0D8BZ50"/>
<dbReference type="InterPro" id="IPR001763">
    <property type="entry name" value="Rhodanese-like_dom"/>
</dbReference>
<sequence>MKEIKEITPAEVKEKLERGEKLNIVDVREDEEVALGMIPGAKHIKMGDIPDRLAEFDRNEEYIFVCRSGRRSENVCRYLQELGYRVRNMTGGMLEWEGETTPKR</sequence>
<dbReference type="Gene3D" id="3.40.250.10">
    <property type="entry name" value="Rhodanese-like domain"/>
    <property type="match status" value="1"/>
</dbReference>
<protein>
    <submittedName>
        <fullName evidence="2">Rhodanese-like domain protein</fullName>
    </submittedName>
</protein>
<comment type="caution">
    <text evidence="2">The sequence shown here is derived from an EMBL/GenBank/DDBJ whole genome shotgun (WGS) entry which is preliminary data.</text>
</comment>
<dbReference type="PANTHER" id="PTHR43031:SF17">
    <property type="entry name" value="SULFURTRANSFERASE YTWF-RELATED"/>
    <property type="match status" value="1"/>
</dbReference>
<name>A0A0D8BZ50_GEOKU</name>
<dbReference type="RefSeq" id="WP_044730525.1">
    <property type="nucleotide sequence ID" value="NZ_JYBP01000003.1"/>
</dbReference>
<evidence type="ECO:0000313" key="3">
    <source>
        <dbReference type="Proteomes" id="UP000032522"/>
    </source>
</evidence>
<dbReference type="EMBL" id="JYBP01000003">
    <property type="protein sequence ID" value="KJE28677.1"/>
    <property type="molecule type" value="Genomic_DNA"/>
</dbReference>
<organism evidence="2 3">
    <name type="scientific">Geobacillus kaustophilus</name>
    <dbReference type="NCBI Taxonomy" id="1462"/>
    <lineage>
        <taxon>Bacteria</taxon>
        <taxon>Bacillati</taxon>
        <taxon>Bacillota</taxon>
        <taxon>Bacilli</taxon>
        <taxon>Bacillales</taxon>
        <taxon>Anoxybacillaceae</taxon>
        <taxon>Geobacillus</taxon>
        <taxon>Geobacillus thermoleovorans group</taxon>
    </lineage>
</organism>
<dbReference type="OrthoDB" id="9800872at2"/>